<gene>
    <name evidence="3" type="ORF">OCC_01234</name>
</gene>
<dbReference type="InterPro" id="IPR025420">
    <property type="entry name" value="DUF4143"/>
</dbReference>
<feature type="domain" description="AAA" evidence="1">
    <location>
        <begin position="45"/>
        <end position="176"/>
    </location>
</feature>
<dbReference type="Gene3D" id="3.40.50.300">
    <property type="entry name" value="P-loop containing nucleotide triphosphate hydrolases"/>
    <property type="match status" value="1"/>
</dbReference>
<evidence type="ECO:0000313" key="3">
    <source>
        <dbReference type="EMBL" id="EHR79110.1"/>
    </source>
</evidence>
<dbReference type="HOGENOM" id="CLU_041527_0_0_2"/>
<sequence>MLKREEIIELISVDNFWGRPQEVGIERDYYLKRLSKLAKAKDFSISIIGVRRSGKTFLTKQFLKKAIDSGLGPEQTLYVNLEDPRFHPYLSLELLDEIYQAYRTFVNRDKFALIVLDEIQNIEDWEKWVRRAMEKENVQIIVTGSTSSLLKSEVSTALTGRSLTLEVFPLSFREFLKFKGIVVENQLDIIKNRAKIERLLIEYLQFGGFPRVVLEEDEFLKREILKELFDGIVMRDVVFRHGFREVNSVKLVAELAINSFSSLKSISSLRNELAGILKRKVSPNFVAEVIEALRESYLLFTIPPFSPKIKDVKKYPKKIYVVDTGLATSVALSFSKNLGRLAENAVAVHLIKKYGENNLFYYKGKREVDFIIKEGLKVTKAIQVTWDLRESYEREVEAILEAMDVFNLGKGLIITANEEGEEAHGNKKVKLIPLWKFLLDLEFAKEF</sequence>
<evidence type="ECO:0000259" key="2">
    <source>
        <dbReference type="Pfam" id="PF13635"/>
    </source>
</evidence>
<dbReference type="SUPFAM" id="SSF52540">
    <property type="entry name" value="P-loop containing nucleoside triphosphate hydrolases"/>
    <property type="match status" value="1"/>
</dbReference>
<organism evidence="3 4">
    <name type="scientific">Thermococcus litoralis (strain ATCC 51850 / DSM 5473 / JCM 8560 / NS-C)</name>
    <dbReference type="NCBI Taxonomy" id="523849"/>
    <lineage>
        <taxon>Archaea</taxon>
        <taxon>Methanobacteriati</taxon>
        <taxon>Methanobacteriota</taxon>
        <taxon>Thermococci</taxon>
        <taxon>Thermococcales</taxon>
        <taxon>Thermococcaceae</taxon>
        <taxon>Thermococcus</taxon>
    </lineage>
</organism>
<evidence type="ECO:0000313" key="4">
    <source>
        <dbReference type="Proteomes" id="UP000015502"/>
    </source>
</evidence>
<dbReference type="Proteomes" id="UP000015502">
    <property type="component" value="Chromosome"/>
</dbReference>
<dbReference type="InterPro" id="IPR027417">
    <property type="entry name" value="P-loop_NTPase"/>
</dbReference>
<accession>H3ZLP8</accession>
<protein>
    <submittedName>
        <fullName evidence="3">ATPase</fullName>
    </submittedName>
</protein>
<dbReference type="PANTHER" id="PTHR33295">
    <property type="entry name" value="ATPASE"/>
    <property type="match status" value="1"/>
</dbReference>
<dbReference type="Pfam" id="PF13173">
    <property type="entry name" value="AAA_14"/>
    <property type="match status" value="1"/>
</dbReference>
<dbReference type="OrthoDB" id="371918at2157"/>
<dbReference type="GeneID" id="16549392"/>
<dbReference type="AlphaFoldDB" id="H3ZLP8"/>
<dbReference type="KEGG" id="tlt:OCC_01234"/>
<keyword evidence="4" id="KW-1185">Reference proteome</keyword>
<dbReference type="EMBL" id="CP006670">
    <property type="protein sequence ID" value="EHR79110.1"/>
    <property type="molecule type" value="Genomic_DNA"/>
</dbReference>
<dbReference type="Pfam" id="PF13635">
    <property type="entry name" value="DUF4143"/>
    <property type="match status" value="1"/>
</dbReference>
<dbReference type="RefSeq" id="WP_004067363.1">
    <property type="nucleotide sequence ID" value="NC_022084.1"/>
</dbReference>
<dbReference type="PANTHER" id="PTHR33295:SF19">
    <property type="entry name" value="ARCHAEAL ATPASE"/>
    <property type="match status" value="1"/>
</dbReference>
<dbReference type="InterPro" id="IPR041682">
    <property type="entry name" value="AAA_14"/>
</dbReference>
<proteinExistence type="predicted"/>
<evidence type="ECO:0000259" key="1">
    <source>
        <dbReference type="Pfam" id="PF13173"/>
    </source>
</evidence>
<feature type="domain" description="DUF4143" evidence="2">
    <location>
        <begin position="235"/>
        <end position="378"/>
    </location>
</feature>
<reference evidence="3 4" key="1">
    <citation type="journal article" date="2012" name="J. Bacteriol.">
        <title>Genome sequence of the model hyperthermophilic archaeon Thermococcus litoralis NS-C.</title>
        <authorList>
            <person name="Gardner A.F."/>
            <person name="Kumar S."/>
            <person name="Perler F.B."/>
        </authorList>
    </citation>
    <scope>NUCLEOTIDE SEQUENCE [LARGE SCALE GENOMIC DNA]</scope>
    <source>
        <strain evidence="4">ATCC 51850 / DSM 5473 / JCM 8560 / NS-C</strain>
    </source>
</reference>
<name>H3ZLP8_THELN</name>
<dbReference type="STRING" id="523849.OCC_01234"/>
<dbReference type="PaxDb" id="523849-OCC_01234"/>